<dbReference type="InterPro" id="IPR025371">
    <property type="entry name" value="BT_3044-like_C"/>
</dbReference>
<feature type="signal peptide" evidence="1">
    <location>
        <begin position="1"/>
        <end position="18"/>
    </location>
</feature>
<dbReference type="Gene3D" id="2.60.40.1740">
    <property type="entry name" value="hypothetical protein (bacova_03559)"/>
    <property type="match status" value="1"/>
</dbReference>
<comment type="caution">
    <text evidence="5">The sequence shown here is derived from an EMBL/GenBank/DDBJ whole genome shotgun (WGS) entry which is preliminary data.</text>
</comment>
<evidence type="ECO:0000256" key="1">
    <source>
        <dbReference type="SAM" id="SignalP"/>
    </source>
</evidence>
<evidence type="ECO:0000259" key="3">
    <source>
        <dbReference type="Pfam" id="PF16343"/>
    </source>
</evidence>
<reference evidence="7 8" key="1">
    <citation type="journal article" date="2019" name="Nat. Med.">
        <title>A library of human gut bacterial isolates paired with longitudinal multiomics data enables mechanistic microbiome research.</title>
        <authorList>
            <person name="Poyet M."/>
            <person name="Groussin M."/>
            <person name="Gibbons S.M."/>
            <person name="Avila-Pacheco J."/>
            <person name="Jiang X."/>
            <person name="Kearney S.M."/>
            <person name="Perrotta A.R."/>
            <person name="Berdy B."/>
            <person name="Zhao S."/>
            <person name="Lieberman T.D."/>
            <person name="Swanson P.K."/>
            <person name="Smith M."/>
            <person name="Roesemann S."/>
            <person name="Alexander J.E."/>
            <person name="Rich S.A."/>
            <person name="Livny J."/>
            <person name="Vlamakis H."/>
            <person name="Clish C."/>
            <person name="Bullock K."/>
            <person name="Deik A."/>
            <person name="Scott J."/>
            <person name="Pierce K.A."/>
            <person name="Xavier R.J."/>
            <person name="Alm E.J."/>
        </authorList>
    </citation>
    <scope>NUCLEOTIDE SEQUENCE [LARGE SCALE GENOMIC DNA]</scope>
    <source>
        <strain evidence="5 7">BIOML-A58</strain>
        <strain evidence="4 8">BIOML-A73</strain>
    </source>
</reference>
<sequence length="334" mass="38733">MKRINTYIMMLCMFSVFSACNNEWVEELYPHMVSLKAPVGGEGVADIYLRYHPSGEVVYDLPVLRSGLTLSDEAVDVNIVVDNDTLGILNEEKFQYRTDLWYSQLPEKYYELLSPVCHIPGGSNKELFQIKFKFEDLDLSQEWVLPLKIEDNSSYITNVRKGIHKALLHILPFNDYSGTYSAMAMNIYFIDTEDAPLVVDRRRAHVVDENTVFFYAGTKEDNAIDRADYKINVKFEEGQVDEKGKKKGNLSVKAVNPQINFEVEGQPTYEIWEEKDAVLPYLVHRYYTIYMRYRYDDITTVPGKVISYRAEGSLSMERKINSLIPDMDQQIQWN</sequence>
<keyword evidence="1" id="KW-0732">Signal</keyword>
<evidence type="ECO:0000313" key="5">
    <source>
        <dbReference type="EMBL" id="KAB6149339.1"/>
    </source>
</evidence>
<evidence type="ECO:0000313" key="7">
    <source>
        <dbReference type="Proteomes" id="UP000434604"/>
    </source>
</evidence>
<dbReference type="Proteomes" id="UP000434604">
    <property type="component" value="Unassembled WGS sequence"/>
</dbReference>
<dbReference type="Pfam" id="PF16343">
    <property type="entry name" value="DUF4973"/>
    <property type="match status" value="1"/>
</dbReference>
<dbReference type="AlphaFoldDB" id="A0A414GJ76"/>
<dbReference type="Proteomes" id="UP001198461">
    <property type="component" value="Unassembled WGS sequence"/>
</dbReference>
<feature type="domain" description="BT-3044-like C-terminal" evidence="2">
    <location>
        <begin position="165"/>
        <end position="314"/>
    </location>
</feature>
<proteinExistence type="predicted"/>
<dbReference type="EMBL" id="WDED01000004">
    <property type="protein sequence ID" value="KAB6149339.1"/>
    <property type="molecule type" value="Genomic_DNA"/>
</dbReference>
<evidence type="ECO:0000313" key="8">
    <source>
        <dbReference type="Proteomes" id="UP000474077"/>
    </source>
</evidence>
<feature type="chain" id="PRO_5042714195" evidence="1">
    <location>
        <begin position="19"/>
        <end position="334"/>
    </location>
</feature>
<evidence type="ECO:0000313" key="6">
    <source>
        <dbReference type="EMBL" id="MCA4702954.1"/>
    </source>
</evidence>
<dbReference type="Proteomes" id="UP000474077">
    <property type="component" value="Unassembled WGS sequence"/>
</dbReference>
<protein>
    <submittedName>
        <fullName evidence="5">DUF4973 domain-containing protein</fullName>
    </submittedName>
</protein>
<gene>
    <name evidence="5" type="ORF">GA398_03650</name>
    <name evidence="4" type="ORF">GA560_00720</name>
    <name evidence="6" type="ORF">LD004_04910</name>
</gene>
<accession>A0A414GJ76</accession>
<name>A0A414GJ76_9BACE</name>
<evidence type="ECO:0000259" key="2">
    <source>
        <dbReference type="Pfam" id="PF14274"/>
    </source>
</evidence>
<dbReference type="EMBL" id="WDER01000001">
    <property type="protein sequence ID" value="KAB6087180.1"/>
    <property type="molecule type" value="Genomic_DNA"/>
</dbReference>
<dbReference type="Gene3D" id="2.40.128.440">
    <property type="entry name" value="Uncharacterised protein PF14274, DUF4361"/>
    <property type="match status" value="1"/>
</dbReference>
<dbReference type="RefSeq" id="WP_049701543.1">
    <property type="nucleotide sequence ID" value="NZ_AP031409.1"/>
</dbReference>
<dbReference type="PROSITE" id="PS51257">
    <property type="entry name" value="PROKAR_LIPOPROTEIN"/>
    <property type="match status" value="1"/>
</dbReference>
<feature type="domain" description="DUF4973" evidence="3">
    <location>
        <begin position="24"/>
        <end position="152"/>
    </location>
</feature>
<reference evidence="6" key="2">
    <citation type="submission" date="2023-08" db="EMBL/GenBank/DDBJ databases">
        <title>Mucin Metabolism Genes Underlie the Key Renovations of Bacteroides xylanisolvens Genomes in Captive Great Apes.</title>
        <authorList>
            <person name="Nishida A.H."/>
        </authorList>
    </citation>
    <scope>NUCLEOTIDE SEQUENCE</scope>
    <source>
        <strain evidence="6">P13.H9</strain>
    </source>
</reference>
<dbReference type="EMBL" id="JAIWYE010000011">
    <property type="protein sequence ID" value="MCA4702954.1"/>
    <property type="molecule type" value="Genomic_DNA"/>
</dbReference>
<dbReference type="Pfam" id="PF14274">
    <property type="entry name" value="BT_3044-like_C"/>
    <property type="match status" value="1"/>
</dbReference>
<dbReference type="InterPro" id="IPR032509">
    <property type="entry name" value="DUF4973"/>
</dbReference>
<evidence type="ECO:0000313" key="4">
    <source>
        <dbReference type="EMBL" id="KAB6087180.1"/>
    </source>
</evidence>
<organism evidence="5 7">
    <name type="scientific">Bacteroides xylanisolvens</name>
    <dbReference type="NCBI Taxonomy" id="371601"/>
    <lineage>
        <taxon>Bacteria</taxon>
        <taxon>Pseudomonadati</taxon>
        <taxon>Bacteroidota</taxon>
        <taxon>Bacteroidia</taxon>
        <taxon>Bacteroidales</taxon>
        <taxon>Bacteroidaceae</taxon>
        <taxon>Bacteroides</taxon>
    </lineage>
</organism>